<evidence type="ECO:0000256" key="3">
    <source>
        <dbReference type="ARBA" id="ARBA00022801"/>
    </source>
</evidence>
<dbReference type="EC" id="3.5.2.10" evidence="6"/>
<comment type="similarity">
    <text evidence="5">Belongs to the creatininase superfamily.</text>
</comment>
<proteinExistence type="inferred from homology"/>
<reference evidence="6 7" key="1">
    <citation type="submission" date="2021-03" db="EMBL/GenBank/DDBJ databases">
        <title>Genomic Encyclopedia of Type Strains, Phase IV (KMG-IV): sequencing the most valuable type-strain genomes for metagenomic binning, comparative biology and taxonomic classification.</title>
        <authorList>
            <person name="Goeker M."/>
        </authorList>
    </citation>
    <scope>NUCLEOTIDE SEQUENCE [LARGE SCALE GENOMIC DNA]</scope>
    <source>
        <strain evidence="6 7">DSM 24004</strain>
    </source>
</reference>
<accession>A0ABS4GBG1</accession>
<dbReference type="InterPro" id="IPR003785">
    <property type="entry name" value="Creatininase/forma_Hydrolase"/>
</dbReference>
<dbReference type="EMBL" id="JAGGKS010000002">
    <property type="protein sequence ID" value="MBP1925024.1"/>
    <property type="molecule type" value="Genomic_DNA"/>
</dbReference>
<dbReference type="Pfam" id="PF02633">
    <property type="entry name" value="Creatininase"/>
    <property type="match status" value="1"/>
</dbReference>
<dbReference type="InterPro" id="IPR024087">
    <property type="entry name" value="Creatininase-like_sf"/>
</dbReference>
<evidence type="ECO:0000256" key="1">
    <source>
        <dbReference type="ARBA" id="ARBA00001947"/>
    </source>
</evidence>
<dbReference type="SUPFAM" id="SSF102215">
    <property type="entry name" value="Creatininase"/>
    <property type="match status" value="1"/>
</dbReference>
<gene>
    <name evidence="6" type="ORF">J2Z76_000881</name>
</gene>
<protein>
    <submittedName>
        <fullName evidence="6">Creatinine amidohydrolase</fullName>
        <ecNumber evidence="6">3.5.2.10</ecNumber>
    </submittedName>
</protein>
<dbReference type="GO" id="GO:0047789">
    <property type="term" value="F:creatininase activity"/>
    <property type="evidence" value="ECO:0007669"/>
    <property type="project" value="UniProtKB-EC"/>
</dbReference>
<dbReference type="Proteomes" id="UP001519342">
    <property type="component" value="Unassembled WGS sequence"/>
</dbReference>
<evidence type="ECO:0000313" key="6">
    <source>
        <dbReference type="EMBL" id="MBP1925024.1"/>
    </source>
</evidence>
<dbReference type="RefSeq" id="WP_209510777.1">
    <property type="nucleotide sequence ID" value="NZ_JAGGKS010000002.1"/>
</dbReference>
<evidence type="ECO:0000256" key="2">
    <source>
        <dbReference type="ARBA" id="ARBA00022723"/>
    </source>
</evidence>
<keyword evidence="4" id="KW-0862">Zinc</keyword>
<dbReference type="PANTHER" id="PTHR35005:SF1">
    <property type="entry name" value="2-AMINO-5-FORMYLAMINO-6-RIBOSYLAMINOPYRIMIDIN-4(3H)-ONE 5'-MONOPHOSPHATE DEFORMYLASE"/>
    <property type="match status" value="1"/>
</dbReference>
<comment type="cofactor">
    <cofactor evidence="1">
        <name>Zn(2+)</name>
        <dbReference type="ChEBI" id="CHEBI:29105"/>
    </cofactor>
</comment>
<evidence type="ECO:0000256" key="5">
    <source>
        <dbReference type="ARBA" id="ARBA00024029"/>
    </source>
</evidence>
<organism evidence="6 7">
    <name type="scientific">Sedimentibacter acidaminivorans</name>
    <dbReference type="NCBI Taxonomy" id="913099"/>
    <lineage>
        <taxon>Bacteria</taxon>
        <taxon>Bacillati</taxon>
        <taxon>Bacillota</taxon>
        <taxon>Tissierellia</taxon>
        <taxon>Sedimentibacter</taxon>
    </lineage>
</organism>
<keyword evidence="3 6" id="KW-0378">Hydrolase</keyword>
<dbReference type="PANTHER" id="PTHR35005">
    <property type="entry name" value="3-DEHYDRO-SCYLLO-INOSOSE HYDROLASE"/>
    <property type="match status" value="1"/>
</dbReference>
<keyword evidence="7" id="KW-1185">Reference proteome</keyword>
<evidence type="ECO:0000313" key="7">
    <source>
        <dbReference type="Proteomes" id="UP001519342"/>
    </source>
</evidence>
<keyword evidence="2" id="KW-0479">Metal-binding</keyword>
<sequence length="250" mass="27899">MKALILEELTWVELNKYINDVKVALVPTGSYEQHGPNTTFATDTVRAYEIAKMLGEKYGSDALICPPVGYGISPHHMKFPGTITLRPDTYISILMDIAWSLKQHGINKILYLTGHGGNRFALGTAITKIKMEYNIDAYWSGVGSGVVKDLLDEKNCSKIRGHACEAETSQSWYLAPWLVKEEALEKGKIKKESKYKDKGIVKDGGVYWDFYEVSENGALGDSTKASIELGKEITDLVIERLCEMIDKIIL</sequence>
<comment type="caution">
    <text evidence="6">The sequence shown here is derived from an EMBL/GenBank/DDBJ whole genome shotgun (WGS) entry which is preliminary data.</text>
</comment>
<dbReference type="Gene3D" id="3.40.50.10310">
    <property type="entry name" value="Creatininase"/>
    <property type="match status" value="1"/>
</dbReference>
<evidence type="ECO:0000256" key="4">
    <source>
        <dbReference type="ARBA" id="ARBA00022833"/>
    </source>
</evidence>
<name>A0ABS4GBG1_9FIRM</name>